<evidence type="ECO:0000313" key="4">
    <source>
        <dbReference type="EMBL" id="KAE8392481.1"/>
    </source>
</evidence>
<dbReference type="InterPro" id="IPR037291">
    <property type="entry name" value="DUF4139"/>
</dbReference>
<dbReference type="EMBL" id="ML735237">
    <property type="protein sequence ID" value="KAE8392481.1"/>
    <property type="molecule type" value="Genomic_DNA"/>
</dbReference>
<dbReference type="Pfam" id="PF00264">
    <property type="entry name" value="Tyrosinase"/>
    <property type="match status" value="1"/>
</dbReference>
<feature type="region of interest" description="Disordered" evidence="1">
    <location>
        <begin position="745"/>
        <end position="768"/>
    </location>
</feature>
<evidence type="ECO:0000259" key="2">
    <source>
        <dbReference type="PROSITE" id="PS00497"/>
    </source>
</evidence>
<gene>
    <name evidence="4" type="ORF">BDV23DRAFT_181629</name>
</gene>
<proteinExistence type="predicted"/>
<dbReference type="PRINTS" id="PR00092">
    <property type="entry name" value="TYROSINASE"/>
</dbReference>
<dbReference type="Proteomes" id="UP000326877">
    <property type="component" value="Unassembled WGS sequence"/>
</dbReference>
<feature type="region of interest" description="Disordered" evidence="1">
    <location>
        <begin position="992"/>
        <end position="1040"/>
    </location>
</feature>
<protein>
    <recommendedName>
        <fullName evidence="2 3">Tyrosinase copper-binding domain-containing protein</fullName>
    </recommendedName>
</protein>
<dbReference type="Pfam" id="PF13598">
    <property type="entry name" value="DUF4139"/>
    <property type="match status" value="1"/>
</dbReference>
<accession>A0A5N7CEC2</accession>
<dbReference type="PANTHER" id="PTHR31005:SF8">
    <property type="entry name" value="DUF4139 DOMAIN-CONTAINING PROTEIN"/>
    <property type="match status" value="1"/>
</dbReference>
<organism evidence="4">
    <name type="scientific">Petromyces alliaceus</name>
    <name type="common">Aspergillus alliaceus</name>
    <dbReference type="NCBI Taxonomy" id="209559"/>
    <lineage>
        <taxon>Eukaryota</taxon>
        <taxon>Fungi</taxon>
        <taxon>Dikarya</taxon>
        <taxon>Ascomycota</taxon>
        <taxon>Pezizomycotina</taxon>
        <taxon>Eurotiomycetes</taxon>
        <taxon>Eurotiomycetidae</taxon>
        <taxon>Eurotiales</taxon>
        <taxon>Aspergillaceae</taxon>
        <taxon>Aspergillus</taxon>
        <taxon>Aspergillus subgen. Circumdati</taxon>
    </lineage>
</organism>
<feature type="compositionally biased region" description="Polar residues" evidence="1">
    <location>
        <begin position="1005"/>
        <end position="1015"/>
    </location>
</feature>
<dbReference type="PROSITE" id="PS00497">
    <property type="entry name" value="TYROSINASE_1"/>
    <property type="match status" value="1"/>
</dbReference>
<evidence type="ECO:0000259" key="3">
    <source>
        <dbReference type="PROSITE" id="PS00498"/>
    </source>
</evidence>
<feature type="domain" description="Tyrosinase copper-binding" evidence="2">
    <location>
        <begin position="78"/>
        <end position="96"/>
    </location>
</feature>
<dbReference type="InterPro" id="IPR011935">
    <property type="entry name" value="CHP02231"/>
</dbReference>
<dbReference type="Gene3D" id="1.10.1280.10">
    <property type="entry name" value="Di-copper center containing domain from catechol oxidase"/>
    <property type="match status" value="1"/>
</dbReference>
<sequence>MPDRSIKTRATRIRKDIEELTRQELDKLVRAFYMLQAADPGMLPNLNEDSFYVIAGYHGQPFRGAGYGNMNWWGGYCHHGNVLFPTWHRAYLLRLEEALNNVSGYTDVALPYWNQFKKTGVPKIFTDKEYTFSTKVAPSDFNSNDIHITEGGAFTIRNPLYSYKMQQRIYDNLKRVAVSADGQKTKAIDYSKYKDYETVRCPYSGLVGPGDLDETRIYNGSVKKPIEDLQKNVTEWLGNKSTTLVPGMSDLYVRAAFEAPNYTVFSNTTSAAKWNDDQYGRQATWNPNFAVSVEEPHNGMHLAVGGYSFPDVNNTRPYFPKSNGDMGENDTASFDPIFYFHHSFVDYIFALWQDLHQAEGVKIIENYPGTSPIDSQGPTPFTAADSHLNMKTPLIPFKRNKTDYLTSEDVVDIKACGYSYQPPKIPPAAPGPVGSPSTVQVAKDTNQSALPIVRVSGISRAQRPGSFVIRVLASTGKKEEVVGIVPVFSRWHVPSCTNCSNTLEVTAHKVLHPDLLVNNNERLIEHSPEKRLECAKSLKLRLEVLENPRADLPYKDMPKEGLPKTEGQVLTPLHKDSILDPDPTVEIEGTGAATITDIQTEIVPRREMFEDVYPVVSDEGEGSEDLAVGVESEGEELGGDDPELRAVRAEIAEVEVRLARAWNEQAMAVSMQGILDEYAKKIDPVDAEKLDGFLQMYARQRAAGLERYHWAGVAVAEGERELDRLARKRDRIEAKHRRVREGVLKEARREREKRERERKRRKEQRERKRNERRVFWTAQVGQVVVHLDSQSVVTPGPSRRSSIFERSYGDASDTARGPIDVTLRLSYVVPGVRWSPRYELRINTPSSSAWMAYRAEFRNSSSERWKDARVTLSTSQASFSGLEQRIPSLQPWHIKLLDAIRGENQEHPSWQRILNGGYANKPVSSSNNVHYCRMKLIIEERDKFNGLSTKTHSLFHPRSFGGSLFGNTYTSSQAQGATSLFGGAVGLGQSQPASSGTSLFGAAPTPNQETQSQSHFGGAAQAPPPEPSAPSADEEDDEYDIENESLAAASLEHQESVQQDYGLTTTYDLPGHRTLIPSNNNRRHILADLDLKSVTLSHIIVPKHSAEAFFRAQVKNTSSLRILRGKVGLTVDETFLGTATIPNCTPSSFFNVSLGVDPSILVTYGKPTVRRLNGGFFTGQVGAVFRRTCHIKNTKSVAVDITVLDQVPVSEDKELQVEILEPKGLDEKDDGVKLDMEASHGSGKATMEKKGEVKWAIHLEPGRDVRVVLEYGTKAPRGREVDSA</sequence>
<dbReference type="OrthoDB" id="1658288at2759"/>
<dbReference type="InterPro" id="IPR008922">
    <property type="entry name" value="Di-copper_centre_dom_sf"/>
</dbReference>
<dbReference type="PANTHER" id="PTHR31005">
    <property type="entry name" value="DUF4139 DOMAIN-CONTAINING PROTEIN"/>
    <property type="match status" value="1"/>
</dbReference>
<evidence type="ECO:0000256" key="1">
    <source>
        <dbReference type="SAM" id="MobiDB-lite"/>
    </source>
</evidence>
<feature type="domain" description="Tyrosinase copper-binding" evidence="3">
    <location>
        <begin position="335"/>
        <end position="346"/>
    </location>
</feature>
<reference evidence="4" key="1">
    <citation type="submission" date="2019-04" db="EMBL/GenBank/DDBJ databases">
        <title>Friends and foes A comparative genomics studyof 23 Aspergillus species from section Flavi.</title>
        <authorList>
            <consortium name="DOE Joint Genome Institute"/>
            <person name="Kjaerbolling I."/>
            <person name="Vesth T."/>
            <person name="Frisvad J.C."/>
            <person name="Nybo J.L."/>
            <person name="Theobald S."/>
            <person name="Kildgaard S."/>
            <person name="Isbrandt T."/>
            <person name="Kuo A."/>
            <person name="Sato A."/>
            <person name="Lyhne E.K."/>
            <person name="Kogle M.E."/>
            <person name="Wiebenga A."/>
            <person name="Kun R.S."/>
            <person name="Lubbers R.J."/>
            <person name="Makela M.R."/>
            <person name="Barry K."/>
            <person name="Chovatia M."/>
            <person name="Clum A."/>
            <person name="Daum C."/>
            <person name="Haridas S."/>
            <person name="He G."/>
            <person name="LaButti K."/>
            <person name="Lipzen A."/>
            <person name="Mondo S."/>
            <person name="Riley R."/>
            <person name="Salamov A."/>
            <person name="Simmons B.A."/>
            <person name="Magnuson J.K."/>
            <person name="Henrissat B."/>
            <person name="Mortensen U.H."/>
            <person name="Larsen T.O."/>
            <person name="Devries R.P."/>
            <person name="Grigoriev I.V."/>
            <person name="Machida M."/>
            <person name="Baker S.E."/>
            <person name="Andersen M.R."/>
        </authorList>
    </citation>
    <scope>NUCLEOTIDE SEQUENCE [LARGE SCALE GENOMIC DNA]</scope>
    <source>
        <strain evidence="4">IBT 14317</strain>
    </source>
</reference>
<dbReference type="PROSITE" id="PS00498">
    <property type="entry name" value="TYROSINASE_2"/>
    <property type="match status" value="1"/>
</dbReference>
<dbReference type="SUPFAM" id="SSF48056">
    <property type="entry name" value="Di-copper centre-containing domain"/>
    <property type="match status" value="1"/>
</dbReference>
<dbReference type="InterPro" id="IPR002227">
    <property type="entry name" value="Tyrosinase_Cu-bd"/>
</dbReference>
<feature type="compositionally biased region" description="Basic and acidic residues" evidence="1">
    <location>
        <begin position="745"/>
        <end position="755"/>
    </location>
</feature>
<name>A0A5N7CEC2_PETAA</name>
<dbReference type="GO" id="GO:0016491">
    <property type="term" value="F:oxidoreductase activity"/>
    <property type="evidence" value="ECO:0007669"/>
    <property type="project" value="InterPro"/>
</dbReference>